<proteinExistence type="predicted"/>
<dbReference type="AlphaFoldDB" id="A0A2C9EQE8"/>
<protein>
    <recommendedName>
        <fullName evidence="5">DUF2946 domain-containing protein</fullName>
    </recommendedName>
</protein>
<keyword evidence="2" id="KW-1133">Transmembrane helix</keyword>
<dbReference type="eggNOG" id="ENOG50347D5">
    <property type="taxonomic scope" value="Bacteria"/>
</dbReference>
<dbReference type="HOGENOM" id="CLU_161367_0_0_6"/>
<dbReference type="InterPro" id="IPR021333">
    <property type="entry name" value="DUF2946"/>
</dbReference>
<dbReference type="Pfam" id="PF11162">
    <property type="entry name" value="DUF2946"/>
    <property type="match status" value="1"/>
</dbReference>
<organism evidence="3 4">
    <name type="scientific">Pseudomonas protegens (strain DSM 19095 / LMG 27888 / CFBP 6595 / CHA0)</name>
    <dbReference type="NCBI Taxonomy" id="1124983"/>
    <lineage>
        <taxon>Bacteria</taxon>
        <taxon>Pseudomonadati</taxon>
        <taxon>Pseudomonadota</taxon>
        <taxon>Gammaproteobacteria</taxon>
        <taxon>Pseudomonadales</taxon>
        <taxon>Pseudomonadaceae</taxon>
        <taxon>Pseudomonas</taxon>
    </lineage>
</organism>
<sequence>MTHASPHRPHIAWTLYFCVLFNVFVCGLGHGQMAGLELNGVGGQFCSAMGNPGPALDGDFSDQAVAGGLSTFMCPLCSAVSLGIALLFCLGWMLRRQRPPRLGGEQRSKAPPRSCWPALNPRAPPLG</sequence>
<evidence type="ECO:0000313" key="3">
    <source>
        <dbReference type="EMBL" id="AGL85887.1"/>
    </source>
</evidence>
<evidence type="ECO:0008006" key="5">
    <source>
        <dbReference type="Google" id="ProtNLM"/>
    </source>
</evidence>
<dbReference type="RefSeq" id="WP_015636398.1">
    <property type="nucleotide sequence ID" value="NC_021237.1"/>
</dbReference>
<dbReference type="EMBL" id="CP003190">
    <property type="protein sequence ID" value="AGL85887.1"/>
    <property type="molecule type" value="Genomic_DNA"/>
</dbReference>
<reference evidence="4" key="1">
    <citation type="journal article" date="2014" name="Genome Announc.">
        <title>Full-genome sequence of the plant growth-promoting bacterium Pseudomonas protegens CHA0.</title>
        <authorList>
            <person name="Jousset A."/>
            <person name="Schuldes J."/>
            <person name="Keel C."/>
            <person name="Maurhofer M."/>
            <person name="Daniel R."/>
            <person name="Scheu S."/>
            <person name="Thuermer A."/>
        </authorList>
    </citation>
    <scope>NUCLEOTIDE SEQUENCE [LARGE SCALE GENOMIC DNA]</scope>
    <source>
        <strain evidence="4">DSM 19095 / LMG 27888 / CFBP 6595 / CHA0</strain>
    </source>
</reference>
<evidence type="ECO:0000256" key="1">
    <source>
        <dbReference type="SAM" id="MobiDB-lite"/>
    </source>
</evidence>
<feature type="transmembrane region" description="Helical" evidence="2">
    <location>
        <begin position="12"/>
        <end position="31"/>
    </location>
</feature>
<dbReference type="Proteomes" id="UP000013940">
    <property type="component" value="Chromosome"/>
</dbReference>
<feature type="transmembrane region" description="Helical" evidence="2">
    <location>
        <begin position="69"/>
        <end position="94"/>
    </location>
</feature>
<gene>
    <name evidence="3" type="ORF">PFLCHA0_c41230</name>
</gene>
<keyword evidence="2" id="KW-0472">Membrane</keyword>
<evidence type="ECO:0000313" key="4">
    <source>
        <dbReference type="Proteomes" id="UP000013940"/>
    </source>
</evidence>
<evidence type="ECO:0000256" key="2">
    <source>
        <dbReference type="SAM" id="Phobius"/>
    </source>
</evidence>
<accession>A0A2C9EQE8</accession>
<feature type="region of interest" description="Disordered" evidence="1">
    <location>
        <begin position="101"/>
        <end position="127"/>
    </location>
</feature>
<dbReference type="KEGG" id="pprc:PFLCHA0_c41230"/>
<name>A0A2C9EQE8_PSEPH</name>
<dbReference type="GeneID" id="57477128"/>
<keyword evidence="2" id="KW-0812">Transmembrane</keyword>